<feature type="region of interest" description="Disordered" evidence="1">
    <location>
        <begin position="217"/>
        <end position="275"/>
    </location>
</feature>
<evidence type="ECO:0000313" key="2">
    <source>
        <dbReference type="EMBL" id="KAJ7612072.1"/>
    </source>
</evidence>
<keyword evidence="3" id="KW-1185">Reference proteome</keyword>
<dbReference type="EMBL" id="JARKIF010000031">
    <property type="protein sequence ID" value="KAJ7612072.1"/>
    <property type="molecule type" value="Genomic_DNA"/>
</dbReference>
<sequence length="275" mass="30849">MYESHKFKSYIVRELSPRPPLKCIQNSSCLHKRPARTSPENRKNVGAVQKNGTTNHMHHSKLSQSPDYHLTLNPEVPNDAGESAARELTKGSHWPGTEPCGAVRGVDSTSRVIRGADFRMAPIADPYPSSTRRQVDEPTEGRSSFFPLMKGKFTTSMSWNFLSAGERISEMSSSGRENFRFPFERRGLGNSVGEAKIRSERRTSSTGKRSGGIVVNPIETEQEQGCKDETKKELHMVARDRRRRGGGGNLDRVMQKTKKKNVEEDEIEGSRDMRG</sequence>
<organism evidence="2 3">
    <name type="scientific">Roridomyces roridus</name>
    <dbReference type="NCBI Taxonomy" id="1738132"/>
    <lineage>
        <taxon>Eukaryota</taxon>
        <taxon>Fungi</taxon>
        <taxon>Dikarya</taxon>
        <taxon>Basidiomycota</taxon>
        <taxon>Agaricomycotina</taxon>
        <taxon>Agaricomycetes</taxon>
        <taxon>Agaricomycetidae</taxon>
        <taxon>Agaricales</taxon>
        <taxon>Marasmiineae</taxon>
        <taxon>Mycenaceae</taxon>
        <taxon>Roridomyces</taxon>
    </lineage>
</organism>
<reference evidence="2" key="1">
    <citation type="submission" date="2023-03" db="EMBL/GenBank/DDBJ databases">
        <title>Massive genome expansion in bonnet fungi (Mycena s.s.) driven by repeated elements and novel gene families across ecological guilds.</title>
        <authorList>
            <consortium name="Lawrence Berkeley National Laboratory"/>
            <person name="Harder C.B."/>
            <person name="Miyauchi S."/>
            <person name="Viragh M."/>
            <person name="Kuo A."/>
            <person name="Thoen E."/>
            <person name="Andreopoulos B."/>
            <person name="Lu D."/>
            <person name="Skrede I."/>
            <person name="Drula E."/>
            <person name="Henrissat B."/>
            <person name="Morin E."/>
            <person name="Kohler A."/>
            <person name="Barry K."/>
            <person name="LaButti K."/>
            <person name="Morin E."/>
            <person name="Salamov A."/>
            <person name="Lipzen A."/>
            <person name="Mereny Z."/>
            <person name="Hegedus B."/>
            <person name="Baldrian P."/>
            <person name="Stursova M."/>
            <person name="Weitz H."/>
            <person name="Taylor A."/>
            <person name="Grigoriev I.V."/>
            <person name="Nagy L.G."/>
            <person name="Martin F."/>
            <person name="Kauserud H."/>
        </authorList>
    </citation>
    <scope>NUCLEOTIDE SEQUENCE</scope>
    <source>
        <strain evidence="2">9284</strain>
    </source>
</reference>
<evidence type="ECO:0000313" key="3">
    <source>
        <dbReference type="Proteomes" id="UP001221142"/>
    </source>
</evidence>
<protein>
    <submittedName>
        <fullName evidence="2">Uncharacterized protein</fullName>
    </submittedName>
</protein>
<evidence type="ECO:0000256" key="1">
    <source>
        <dbReference type="SAM" id="MobiDB-lite"/>
    </source>
</evidence>
<dbReference type="AlphaFoldDB" id="A0AAD7FCE5"/>
<feature type="compositionally biased region" description="Basic and acidic residues" evidence="1">
    <location>
        <begin position="224"/>
        <end position="239"/>
    </location>
</feature>
<name>A0AAD7FCE5_9AGAR</name>
<proteinExistence type="predicted"/>
<feature type="region of interest" description="Disordered" evidence="1">
    <location>
        <begin position="123"/>
        <end position="143"/>
    </location>
</feature>
<gene>
    <name evidence="2" type="ORF">FB45DRAFT_874993</name>
</gene>
<feature type="region of interest" description="Disordered" evidence="1">
    <location>
        <begin position="26"/>
        <end position="106"/>
    </location>
</feature>
<dbReference type="Proteomes" id="UP001221142">
    <property type="component" value="Unassembled WGS sequence"/>
</dbReference>
<accession>A0AAD7FCE5</accession>
<comment type="caution">
    <text evidence="2">The sequence shown here is derived from an EMBL/GenBank/DDBJ whole genome shotgun (WGS) entry which is preliminary data.</text>
</comment>